<proteinExistence type="predicted"/>
<gene>
    <name evidence="2" type="ORF">EM808_01750</name>
</gene>
<dbReference type="Proteomes" id="UP000288024">
    <property type="component" value="Unassembled WGS sequence"/>
</dbReference>
<accession>A0A3S2TZ85</accession>
<reference evidence="2 3" key="1">
    <citation type="submission" date="2019-01" db="EMBL/GenBank/DDBJ databases">
        <title>Bacillus sp. M5HDSG1-1, whole genome shotgun sequence.</title>
        <authorList>
            <person name="Tuo L."/>
        </authorList>
    </citation>
    <scope>NUCLEOTIDE SEQUENCE [LARGE SCALE GENOMIC DNA]</scope>
    <source>
        <strain evidence="2 3">M5HDSG1-1</strain>
    </source>
</reference>
<evidence type="ECO:0000256" key="1">
    <source>
        <dbReference type="SAM" id="Phobius"/>
    </source>
</evidence>
<keyword evidence="3" id="KW-1185">Reference proteome</keyword>
<keyword evidence="1" id="KW-0472">Membrane</keyword>
<sequence>MKIYTTILLQLMLWSGYSIIEWLSEHDLFVYKLVMFGVFLYLAVILGNYVIRSQRKTMLATAISLSIYGSFQMIMTIIAVV</sequence>
<dbReference type="EMBL" id="RZTZ01000001">
    <property type="protein sequence ID" value="RVT67229.1"/>
    <property type="molecule type" value="Genomic_DNA"/>
</dbReference>
<comment type="caution">
    <text evidence="2">The sequence shown here is derived from an EMBL/GenBank/DDBJ whole genome shotgun (WGS) entry which is preliminary data.</text>
</comment>
<dbReference type="AlphaFoldDB" id="A0A3S2TZ85"/>
<feature type="transmembrane region" description="Helical" evidence="1">
    <location>
        <begin position="28"/>
        <end position="51"/>
    </location>
</feature>
<feature type="transmembrane region" description="Helical" evidence="1">
    <location>
        <begin position="58"/>
        <end position="80"/>
    </location>
</feature>
<keyword evidence="1" id="KW-1133">Transmembrane helix</keyword>
<evidence type="ECO:0000313" key="3">
    <source>
        <dbReference type="Proteomes" id="UP000288024"/>
    </source>
</evidence>
<protein>
    <submittedName>
        <fullName evidence="2">Uncharacterized protein</fullName>
    </submittedName>
</protein>
<evidence type="ECO:0000313" key="2">
    <source>
        <dbReference type="EMBL" id="RVT67229.1"/>
    </source>
</evidence>
<name>A0A3S2TZ85_9BACI</name>
<keyword evidence="1" id="KW-0812">Transmembrane</keyword>
<organism evidence="2 3">
    <name type="scientific">Niallia taxi</name>
    <dbReference type="NCBI Taxonomy" id="2499688"/>
    <lineage>
        <taxon>Bacteria</taxon>
        <taxon>Bacillati</taxon>
        <taxon>Bacillota</taxon>
        <taxon>Bacilli</taxon>
        <taxon>Bacillales</taxon>
        <taxon>Bacillaceae</taxon>
        <taxon>Niallia</taxon>
    </lineage>
</organism>